<name>A0A1C4DJ62_9GAMM</name>
<proteinExistence type="predicted"/>
<evidence type="ECO:0000313" key="2">
    <source>
        <dbReference type="EMBL" id="SCC31426.1"/>
    </source>
</evidence>
<dbReference type="InterPro" id="IPR025391">
    <property type="entry name" value="DUF4123"/>
</dbReference>
<organism evidence="2 3">
    <name type="scientific">Gilliamella intestini</name>
    <dbReference type="NCBI Taxonomy" id="1798183"/>
    <lineage>
        <taxon>Bacteria</taxon>
        <taxon>Pseudomonadati</taxon>
        <taxon>Pseudomonadota</taxon>
        <taxon>Gammaproteobacteria</taxon>
        <taxon>Orbales</taxon>
        <taxon>Orbaceae</taxon>
        <taxon>Gilliamella</taxon>
    </lineage>
</organism>
<dbReference type="RefSeq" id="WP_091125999.1">
    <property type="nucleotide sequence ID" value="NZ_FMBA01000078.1"/>
</dbReference>
<keyword evidence="3" id="KW-1185">Reference proteome</keyword>
<feature type="domain" description="DUF4123" evidence="1">
    <location>
        <begin position="3"/>
        <end position="118"/>
    </location>
</feature>
<accession>A0A1C4DJ62</accession>
<gene>
    <name evidence="2" type="ORF">GA0061080_10781</name>
</gene>
<evidence type="ECO:0000259" key="1">
    <source>
        <dbReference type="Pfam" id="PF13503"/>
    </source>
</evidence>
<reference evidence="3" key="1">
    <citation type="submission" date="2016-08" db="EMBL/GenBank/DDBJ databases">
        <authorList>
            <person name="Varghese N."/>
            <person name="Submissions Spin"/>
        </authorList>
    </citation>
    <scope>NUCLEOTIDE SEQUENCE [LARGE SCALE GENOMIC DNA]</scope>
    <source>
        <strain evidence="3">R-53144</strain>
    </source>
</reference>
<dbReference type="AlphaFoldDB" id="A0A1C4DJ62"/>
<dbReference type="OrthoDB" id="955748at2"/>
<evidence type="ECO:0000313" key="3">
    <source>
        <dbReference type="Proteomes" id="UP000199698"/>
    </source>
</evidence>
<dbReference type="Pfam" id="PF13503">
    <property type="entry name" value="DUF4123"/>
    <property type="match status" value="1"/>
</dbReference>
<sequence length="245" mass="28657">MPLYAVLSNVSDAQAVKNYYITDGSQTPYGLYTGTPYEHWFSVMPMLVRLDEHSPFLDWVNNTEYKDWGWLARSHLPFEDICAHLRSLTQAIMPDGETVFFRYWDGEYLSIMLDYFTDSWQDVLPAFAFYWINHQSHVVHVPFEQAVQTSPWWQVPQPLIDTIVQTTLTPLISNMLLWLKENNLPLYDAFPEALIKQKIMHLATKYKSKTADKQMTQQLVLALQQELQLATNPFEVFDADFFSNK</sequence>
<dbReference type="Proteomes" id="UP000199698">
    <property type="component" value="Unassembled WGS sequence"/>
</dbReference>
<protein>
    <recommendedName>
        <fullName evidence="1">DUF4123 domain-containing protein</fullName>
    </recommendedName>
</protein>
<dbReference type="EMBL" id="FMBA01000078">
    <property type="protein sequence ID" value="SCC31426.1"/>
    <property type="molecule type" value="Genomic_DNA"/>
</dbReference>